<protein>
    <submittedName>
        <fullName evidence="1">Alkaline phosphatase family protein</fullName>
    </submittedName>
</protein>
<accession>A0ABR8RD84</accession>
<dbReference type="Gene3D" id="3.40.720.10">
    <property type="entry name" value="Alkaline Phosphatase, subunit A"/>
    <property type="match status" value="1"/>
</dbReference>
<dbReference type="InterPro" id="IPR002591">
    <property type="entry name" value="Phosphodiest/P_Trfase"/>
</dbReference>
<dbReference type="RefSeq" id="WP_191697574.1">
    <property type="nucleotide sequence ID" value="NZ_JACSQO010000009.1"/>
</dbReference>
<evidence type="ECO:0000313" key="2">
    <source>
        <dbReference type="Proteomes" id="UP000640786"/>
    </source>
</evidence>
<sequence length="521" mass="58278">MKKTILIILALLLVICGGLVLSISMSPTKNLNEVKIAASKKPVILIVVDSLMTEPLQEALKEGKAPAFSFLTKNGDFYPEFISSYPTMSVTIDSTLLTGTYADRHKLPGLIWFKKDENRMISYGSGIREMWDNGIKHVAADSVIHLNESHLSKDVFTIHEELANAKMQSASINGLLYRGSIPQKLNVPKLLSFADLLPKELEVNGPMILSLGALSQYNPENDKYKYNWKRMGVNNDFTVNEMTYLIEQKKLPPFTLAYLPDADASIHKNGPTDSTAIEKADQAIQEMFGSFGSWEEAIQEVTWIVLGDSGQSSVKEKKEMGLIDLNDLLKGYTFWERGKENVQLAIAINERMAYIYLQDEQIPFTEVVDILKKDERIGFIAWSDQQTNHVVSASDKEFTFSPNGPYIDEYKQSWQLDGDMSILDIKPDEHGTILYHTYPDALARLHGALHSQEGKVIIVDAKPSYEFIEKHSHDHAGGGAHGSLHRVDSVVPLVIVGETERPPSNRLVDVKEWVIELLGGS</sequence>
<dbReference type="SUPFAM" id="SSF53649">
    <property type="entry name" value="Alkaline phosphatase-like"/>
    <property type="match status" value="1"/>
</dbReference>
<comment type="caution">
    <text evidence="1">The sequence shown here is derived from an EMBL/GenBank/DDBJ whole genome shotgun (WGS) entry which is preliminary data.</text>
</comment>
<dbReference type="InterPro" id="IPR017850">
    <property type="entry name" value="Alkaline_phosphatase_core_sf"/>
</dbReference>
<gene>
    <name evidence="1" type="ORF">H9650_15435</name>
</gene>
<keyword evidence="2" id="KW-1185">Reference proteome</keyword>
<reference evidence="1 2" key="1">
    <citation type="submission" date="2020-08" db="EMBL/GenBank/DDBJ databases">
        <title>A Genomic Blueprint of the Chicken Gut Microbiome.</title>
        <authorList>
            <person name="Gilroy R."/>
            <person name="Ravi A."/>
            <person name="Getino M."/>
            <person name="Pursley I."/>
            <person name="Horton D.L."/>
            <person name="Alikhan N.-F."/>
            <person name="Baker D."/>
            <person name="Gharbi K."/>
            <person name="Hall N."/>
            <person name="Watson M."/>
            <person name="Adriaenssens E.M."/>
            <person name="Foster-Nyarko E."/>
            <person name="Jarju S."/>
            <person name="Secka A."/>
            <person name="Antonio M."/>
            <person name="Oren A."/>
            <person name="Chaudhuri R."/>
            <person name="La Ragione R.M."/>
            <person name="Hildebrand F."/>
            <person name="Pallen M.J."/>
        </authorList>
    </citation>
    <scope>NUCLEOTIDE SEQUENCE [LARGE SCALE GENOMIC DNA]</scope>
    <source>
        <strain evidence="1 2">Sa2BUA9</strain>
    </source>
</reference>
<dbReference type="PANTHER" id="PTHR10151:SF120">
    <property type="entry name" value="BIS(5'-ADENOSYL)-TRIPHOSPHATASE"/>
    <property type="match status" value="1"/>
</dbReference>
<dbReference type="PANTHER" id="PTHR10151">
    <property type="entry name" value="ECTONUCLEOTIDE PYROPHOSPHATASE/PHOSPHODIESTERASE"/>
    <property type="match status" value="1"/>
</dbReference>
<proteinExistence type="predicted"/>
<evidence type="ECO:0000313" key="1">
    <source>
        <dbReference type="EMBL" id="MBD7945502.1"/>
    </source>
</evidence>
<dbReference type="Proteomes" id="UP000640786">
    <property type="component" value="Unassembled WGS sequence"/>
</dbReference>
<name>A0ABR8RD84_9BACI</name>
<dbReference type="EMBL" id="JACSQO010000009">
    <property type="protein sequence ID" value="MBD7945502.1"/>
    <property type="molecule type" value="Genomic_DNA"/>
</dbReference>
<dbReference type="Pfam" id="PF01663">
    <property type="entry name" value="Phosphodiest"/>
    <property type="match status" value="1"/>
</dbReference>
<organism evidence="1 2">
    <name type="scientific">Psychrobacillus faecigallinarum</name>
    <dbReference type="NCBI Taxonomy" id="2762235"/>
    <lineage>
        <taxon>Bacteria</taxon>
        <taxon>Bacillati</taxon>
        <taxon>Bacillota</taxon>
        <taxon>Bacilli</taxon>
        <taxon>Bacillales</taxon>
        <taxon>Bacillaceae</taxon>
        <taxon>Psychrobacillus</taxon>
    </lineage>
</organism>